<dbReference type="InterPro" id="IPR000315">
    <property type="entry name" value="Znf_B-box"/>
</dbReference>
<sequence>MTSKILCGTCNYDDTTKDARQWCTNCEEGLCKDCEKYHRSTKITKSHILISIIDYQQIKNVIENQVCEQHGKSYDLYCPTHDNVLCSACVDQHKSCSQIISITEAAVNMKESTTFTDLEETINGALYNTKTNNKELMACAKTFDTQEENIKKDIKTVRENLNKHLDEMEQKLTKILALNRNIVKLH</sequence>
<dbReference type="PANTHER" id="PTHR25462">
    <property type="entry name" value="BONUS, ISOFORM C-RELATED"/>
    <property type="match status" value="1"/>
</dbReference>
<feature type="domain" description="B box-type" evidence="3">
    <location>
        <begin position="2"/>
        <end position="52"/>
    </location>
</feature>
<evidence type="ECO:0000313" key="4">
    <source>
        <dbReference type="EMBL" id="CAG2194433.1"/>
    </source>
</evidence>
<proteinExistence type="predicted"/>
<dbReference type="Gene3D" id="4.10.830.40">
    <property type="match status" value="1"/>
</dbReference>
<dbReference type="Proteomes" id="UP000683360">
    <property type="component" value="Unassembled WGS sequence"/>
</dbReference>
<evidence type="ECO:0000256" key="2">
    <source>
        <dbReference type="SAM" id="Coils"/>
    </source>
</evidence>
<evidence type="ECO:0000259" key="3">
    <source>
        <dbReference type="PROSITE" id="PS50119"/>
    </source>
</evidence>
<accession>A0A8S3QFZ7</accession>
<dbReference type="InterPro" id="IPR047153">
    <property type="entry name" value="TRIM45/56/19-like"/>
</dbReference>
<dbReference type="SUPFAM" id="SSF57845">
    <property type="entry name" value="B-box zinc-binding domain"/>
    <property type="match status" value="1"/>
</dbReference>
<protein>
    <recommendedName>
        <fullName evidence="3">B box-type domain-containing protein</fullName>
    </recommendedName>
</protein>
<evidence type="ECO:0000313" key="5">
    <source>
        <dbReference type="Proteomes" id="UP000683360"/>
    </source>
</evidence>
<keyword evidence="1" id="KW-0863">Zinc-finger</keyword>
<comment type="caution">
    <text evidence="4">The sequence shown here is derived from an EMBL/GenBank/DDBJ whole genome shotgun (WGS) entry which is preliminary data.</text>
</comment>
<dbReference type="Gene3D" id="3.30.160.60">
    <property type="entry name" value="Classic Zinc Finger"/>
    <property type="match status" value="1"/>
</dbReference>
<keyword evidence="1" id="KW-0479">Metal-binding</keyword>
<dbReference type="AlphaFoldDB" id="A0A8S3QFZ7"/>
<keyword evidence="1" id="KW-0862">Zinc</keyword>
<organism evidence="4 5">
    <name type="scientific">Mytilus edulis</name>
    <name type="common">Blue mussel</name>
    <dbReference type="NCBI Taxonomy" id="6550"/>
    <lineage>
        <taxon>Eukaryota</taxon>
        <taxon>Metazoa</taxon>
        <taxon>Spiralia</taxon>
        <taxon>Lophotrochozoa</taxon>
        <taxon>Mollusca</taxon>
        <taxon>Bivalvia</taxon>
        <taxon>Autobranchia</taxon>
        <taxon>Pteriomorphia</taxon>
        <taxon>Mytilida</taxon>
        <taxon>Mytiloidea</taxon>
        <taxon>Mytilidae</taxon>
        <taxon>Mytilinae</taxon>
        <taxon>Mytilus</taxon>
    </lineage>
</organism>
<name>A0A8S3QFZ7_MYTED</name>
<dbReference type="EMBL" id="CAJPWZ010000478">
    <property type="protein sequence ID" value="CAG2194433.1"/>
    <property type="molecule type" value="Genomic_DNA"/>
</dbReference>
<feature type="coiled-coil region" evidence="2">
    <location>
        <begin position="147"/>
        <end position="181"/>
    </location>
</feature>
<keyword evidence="5" id="KW-1185">Reference proteome</keyword>
<dbReference type="GO" id="GO:0005654">
    <property type="term" value="C:nucleoplasm"/>
    <property type="evidence" value="ECO:0007669"/>
    <property type="project" value="TreeGrafter"/>
</dbReference>
<dbReference type="PANTHER" id="PTHR25462:SF305">
    <property type="entry name" value="RING-TYPE DOMAIN-CONTAINING PROTEIN"/>
    <property type="match status" value="1"/>
</dbReference>
<dbReference type="PROSITE" id="PS50119">
    <property type="entry name" value="ZF_BBOX"/>
    <property type="match status" value="1"/>
</dbReference>
<dbReference type="GO" id="GO:0061630">
    <property type="term" value="F:ubiquitin protein ligase activity"/>
    <property type="evidence" value="ECO:0007669"/>
    <property type="project" value="TreeGrafter"/>
</dbReference>
<dbReference type="OrthoDB" id="6128395at2759"/>
<keyword evidence="2" id="KW-0175">Coiled coil</keyword>
<evidence type="ECO:0000256" key="1">
    <source>
        <dbReference type="PROSITE-ProRule" id="PRU00024"/>
    </source>
</evidence>
<gene>
    <name evidence="4" type="ORF">MEDL_9466</name>
</gene>
<dbReference type="GO" id="GO:0008270">
    <property type="term" value="F:zinc ion binding"/>
    <property type="evidence" value="ECO:0007669"/>
    <property type="project" value="UniProtKB-KW"/>
</dbReference>
<reference evidence="4" key="1">
    <citation type="submission" date="2021-03" db="EMBL/GenBank/DDBJ databases">
        <authorList>
            <person name="Bekaert M."/>
        </authorList>
    </citation>
    <scope>NUCLEOTIDE SEQUENCE</scope>
</reference>